<dbReference type="OrthoDB" id="7365403at2"/>
<organism evidence="1 2">
    <name type="scientific">Emcibacter nanhaiensis</name>
    <dbReference type="NCBI Taxonomy" id="1505037"/>
    <lineage>
        <taxon>Bacteria</taxon>
        <taxon>Pseudomonadati</taxon>
        <taxon>Pseudomonadota</taxon>
        <taxon>Alphaproteobacteria</taxon>
        <taxon>Emcibacterales</taxon>
        <taxon>Emcibacteraceae</taxon>
        <taxon>Emcibacter</taxon>
    </lineage>
</organism>
<evidence type="ECO:0008006" key="3">
    <source>
        <dbReference type="Google" id="ProtNLM"/>
    </source>
</evidence>
<dbReference type="EMBL" id="VFIY01000004">
    <property type="protein sequence ID" value="TPD62964.1"/>
    <property type="molecule type" value="Genomic_DNA"/>
</dbReference>
<name>A0A501PSM8_9PROT</name>
<accession>A0A501PSM8</accession>
<keyword evidence="2" id="KW-1185">Reference proteome</keyword>
<dbReference type="AlphaFoldDB" id="A0A501PSM8"/>
<sequence length="89" mass="10487">MHDGLEDIKRFEAAVFNQQVRDYERDGRVHPSFDSSWADLNFFTFECASKDEVVRLIEKKYPPRKGFVISDIIEIREFEFVRPAGVPTF</sequence>
<gene>
    <name evidence="1" type="ORF">FIV46_02470</name>
</gene>
<protein>
    <recommendedName>
        <fullName evidence="3">DUF3303 domain-containing protein</fullName>
    </recommendedName>
</protein>
<dbReference type="RefSeq" id="WP_139938214.1">
    <property type="nucleotide sequence ID" value="NZ_JBHSYP010000022.1"/>
</dbReference>
<evidence type="ECO:0000313" key="1">
    <source>
        <dbReference type="EMBL" id="TPD62964.1"/>
    </source>
</evidence>
<dbReference type="Proteomes" id="UP000319148">
    <property type="component" value="Unassembled WGS sequence"/>
</dbReference>
<reference evidence="2" key="1">
    <citation type="submission" date="2019-06" db="EMBL/GenBank/DDBJ databases">
        <title>The complete genome of Emcibacter congregatus ZYLT.</title>
        <authorList>
            <person name="Zhao Z."/>
        </authorList>
    </citation>
    <scope>NUCLEOTIDE SEQUENCE [LARGE SCALE GENOMIC DNA]</scope>
    <source>
        <strain evidence="2">MCCC 1A06723</strain>
    </source>
</reference>
<comment type="caution">
    <text evidence="1">The sequence shown here is derived from an EMBL/GenBank/DDBJ whole genome shotgun (WGS) entry which is preliminary data.</text>
</comment>
<proteinExistence type="predicted"/>
<evidence type="ECO:0000313" key="2">
    <source>
        <dbReference type="Proteomes" id="UP000319148"/>
    </source>
</evidence>